<dbReference type="SFLD" id="SFLDG01129">
    <property type="entry name" value="C1.5:_HAD__Beta-PGM__Phosphata"/>
    <property type="match status" value="1"/>
</dbReference>
<dbReference type="Gene3D" id="3.40.50.1000">
    <property type="entry name" value="HAD superfamily/HAD-like"/>
    <property type="match status" value="1"/>
</dbReference>
<dbReference type="OrthoDB" id="2865258at2759"/>
<organism evidence="1">
    <name type="scientific">Mucor ambiguus</name>
    <dbReference type="NCBI Taxonomy" id="91626"/>
    <lineage>
        <taxon>Eukaryota</taxon>
        <taxon>Fungi</taxon>
        <taxon>Fungi incertae sedis</taxon>
        <taxon>Mucoromycota</taxon>
        <taxon>Mucoromycotina</taxon>
        <taxon>Mucoromycetes</taxon>
        <taxon>Mucorales</taxon>
        <taxon>Mucorineae</taxon>
        <taxon>Mucoraceae</taxon>
        <taxon>Mucor</taxon>
    </lineage>
</organism>
<proteinExistence type="predicted"/>
<accession>A0A0C9MN38</accession>
<dbReference type="SFLD" id="SFLDG01131">
    <property type="entry name" value="C1.5.2:_MDP_Like"/>
    <property type="match status" value="1"/>
</dbReference>
<protein>
    <submittedName>
        <fullName evidence="1">Magnesium-dependent phosphatase-1</fullName>
    </submittedName>
</protein>
<dbReference type="SFLD" id="SFLDS00003">
    <property type="entry name" value="Haloacid_Dehalogenase"/>
    <property type="match status" value="1"/>
</dbReference>
<dbReference type="PANTHER" id="PTHR17901">
    <property type="entry name" value="MAGNESIUM-DEPENDENT PHOSPHATASE 1 MDP1"/>
    <property type="match status" value="1"/>
</dbReference>
<evidence type="ECO:0000313" key="2">
    <source>
        <dbReference type="Proteomes" id="UP000053815"/>
    </source>
</evidence>
<dbReference type="PANTHER" id="PTHR17901:SF14">
    <property type="entry name" value="MAGNESIUM-DEPENDENT PHOSPHATASE 1"/>
    <property type="match status" value="1"/>
</dbReference>
<reference evidence="1" key="1">
    <citation type="submission" date="2014-09" db="EMBL/GenBank/DDBJ databases">
        <title>Draft genome sequence of an oleaginous Mucoromycotina fungus Mucor ambiguus NBRC6742.</title>
        <authorList>
            <person name="Takeda I."/>
            <person name="Yamane N."/>
            <person name="Morita T."/>
            <person name="Tamano K."/>
            <person name="Machida M."/>
            <person name="Baker S."/>
            <person name="Koike H."/>
        </authorList>
    </citation>
    <scope>NUCLEOTIDE SEQUENCE</scope>
    <source>
        <strain evidence="1">NBRC 6742</strain>
    </source>
</reference>
<evidence type="ECO:0000313" key="1">
    <source>
        <dbReference type="EMBL" id="GAN04602.1"/>
    </source>
</evidence>
<dbReference type="NCBIfam" id="TIGR01685">
    <property type="entry name" value="MDP-1"/>
    <property type="match status" value="1"/>
</dbReference>
<dbReference type="Pfam" id="PF12689">
    <property type="entry name" value="Acid_PPase"/>
    <property type="match status" value="1"/>
</dbReference>
<keyword evidence="2" id="KW-1185">Reference proteome</keyword>
<gene>
    <name evidence="1" type="ORF">MAM1_0068c04063</name>
</gene>
<dbReference type="STRING" id="91626.A0A0C9MN38"/>
<dbReference type="AlphaFoldDB" id="A0A0C9MN38"/>
<name>A0A0C9MN38_9FUNG</name>
<dbReference type="Proteomes" id="UP000053815">
    <property type="component" value="Unassembled WGS sequence"/>
</dbReference>
<dbReference type="InterPro" id="IPR036412">
    <property type="entry name" value="HAD-like_sf"/>
</dbReference>
<dbReference type="InterPro" id="IPR023214">
    <property type="entry name" value="HAD_sf"/>
</dbReference>
<dbReference type="GO" id="GO:0003993">
    <property type="term" value="F:acid phosphatase activity"/>
    <property type="evidence" value="ECO:0007669"/>
    <property type="project" value="TreeGrafter"/>
</dbReference>
<dbReference type="EMBL" id="DF836357">
    <property type="protein sequence ID" value="GAN04602.1"/>
    <property type="molecule type" value="Genomic_DNA"/>
</dbReference>
<dbReference type="SUPFAM" id="SSF56784">
    <property type="entry name" value="HAD-like"/>
    <property type="match status" value="1"/>
</dbReference>
<sequence length="199" mass="22485">MTRAILKKMPTKLPKMIVFDLDYTLWPDWIDCTNGPPYVYDESTNSVVNPTGEYLGFFEHTAAIIALIKSFPDTQIGIASRTQTPEWAKKAIGLLRVPELDNKTLVENVDYLEIYPGSKLKHFKSLSEKSGISCSDMLFFDDESRNREVCKLGVHFIQVNTRTGITPFQFENALHAFASNSGATQTKMNSFFTAKSKKK</sequence>
<dbReference type="InterPro" id="IPR010036">
    <property type="entry name" value="MDP_1_eu_arc"/>
</dbReference>